<comment type="caution">
    <text evidence="14">The sequence shown here is derived from an EMBL/GenBank/DDBJ whole genome shotgun (WGS) entry which is preliminary data.</text>
</comment>
<dbReference type="InterPro" id="IPR000462">
    <property type="entry name" value="CDP-OH_P_trans"/>
</dbReference>
<evidence type="ECO:0000256" key="8">
    <source>
        <dbReference type="ARBA" id="ARBA00023136"/>
    </source>
</evidence>
<feature type="compositionally biased region" description="Pro residues" evidence="12">
    <location>
        <begin position="275"/>
        <end position="284"/>
    </location>
</feature>
<organism evidence="14 15">
    <name type="scientific">Giardia intestinalis (strain ATCC 50803 / WB clone C6)</name>
    <name type="common">Giardia lamblia</name>
    <dbReference type="NCBI Taxonomy" id="184922"/>
    <lineage>
        <taxon>Eukaryota</taxon>
        <taxon>Metamonada</taxon>
        <taxon>Diplomonadida</taxon>
        <taxon>Hexamitidae</taxon>
        <taxon>Giardiinae</taxon>
        <taxon>Giardia</taxon>
    </lineage>
</organism>
<evidence type="ECO:0000256" key="7">
    <source>
        <dbReference type="ARBA" id="ARBA00023098"/>
    </source>
</evidence>
<evidence type="ECO:0000256" key="11">
    <source>
        <dbReference type="RuleBase" id="RU003750"/>
    </source>
</evidence>
<evidence type="ECO:0000256" key="1">
    <source>
        <dbReference type="ARBA" id="ARBA00004141"/>
    </source>
</evidence>
<comment type="similarity">
    <text evidence="2 11">Belongs to the CDP-alcohol phosphatidyltransferase class-I family.</text>
</comment>
<dbReference type="InterPro" id="IPR004570">
    <property type="entry name" value="Phosphatidylglycerol_P_synth"/>
</dbReference>
<sequence>MVNLQYFRMKGLRRLVKQIPNILSLSRIPLLFSITACLFAKFPSRYAVSFTLCVVASITDYLDGATARKFNATSDFGKLFDALCDKILTVGIFISFIATGIYPPLFVFPTLIVLSREFLVTGLRMIAASRGVVMAAERGGKVKTAAQMFAICAILFSYTLEEANMSDGGLLNTILYMLIKPIRLASLVMFLFSSVLALMSGYTYLRKYSYLISDPSINCTTSRSAAPNPAVGRAASPASKPYDIISSSKASSRPSRASAVSIKPEASDPICSPALPAPPPPKFD</sequence>
<keyword evidence="3" id="KW-0444">Lipid biosynthesis</keyword>
<dbReference type="InterPro" id="IPR050324">
    <property type="entry name" value="CDP-alcohol_PTase-I"/>
</dbReference>
<feature type="transmembrane region" description="Helical" evidence="13">
    <location>
        <begin position="87"/>
        <end position="114"/>
    </location>
</feature>
<dbReference type="Proteomes" id="UP000001548">
    <property type="component" value="Unassembled WGS sequence"/>
</dbReference>
<dbReference type="Pfam" id="PF01066">
    <property type="entry name" value="CDP-OH_P_transf"/>
    <property type="match status" value="1"/>
</dbReference>
<evidence type="ECO:0000256" key="5">
    <source>
        <dbReference type="ARBA" id="ARBA00022692"/>
    </source>
</evidence>
<evidence type="ECO:0000256" key="9">
    <source>
        <dbReference type="ARBA" id="ARBA00023209"/>
    </source>
</evidence>
<gene>
    <name evidence="14" type="ORF">GL50803_007259</name>
</gene>
<dbReference type="InterPro" id="IPR043130">
    <property type="entry name" value="CDP-OH_PTrfase_TM_dom"/>
</dbReference>
<proteinExistence type="inferred from homology"/>
<dbReference type="NCBIfam" id="TIGR00560">
    <property type="entry name" value="pgsA"/>
    <property type="match status" value="1"/>
</dbReference>
<dbReference type="GO" id="GO:0046474">
    <property type="term" value="P:glycerophospholipid biosynthetic process"/>
    <property type="evidence" value="ECO:0000318"/>
    <property type="project" value="GO_Central"/>
</dbReference>
<dbReference type="GO" id="GO:0005739">
    <property type="term" value="C:mitochondrion"/>
    <property type="evidence" value="ECO:0000318"/>
    <property type="project" value="GO_Central"/>
</dbReference>
<dbReference type="Gene3D" id="1.20.120.1760">
    <property type="match status" value="1"/>
</dbReference>
<dbReference type="PANTHER" id="PTHR14269:SF11">
    <property type="entry name" value="CDP-DIACYLGLYCEROL--GLYCEROL-3-PHOSPHATE 3-PHOSPHATIDYLTRANSFERASE"/>
    <property type="match status" value="1"/>
</dbReference>
<dbReference type="PANTHER" id="PTHR14269">
    <property type="entry name" value="CDP-DIACYLGLYCEROL--GLYCEROL-3-PHOSPHATE 3-PHOSPHATIDYLTRANSFERASE-RELATED"/>
    <property type="match status" value="1"/>
</dbReference>
<evidence type="ECO:0000256" key="3">
    <source>
        <dbReference type="ARBA" id="ARBA00022516"/>
    </source>
</evidence>
<dbReference type="AlphaFoldDB" id="A0A644EZZ7"/>
<evidence type="ECO:0000256" key="6">
    <source>
        <dbReference type="ARBA" id="ARBA00022989"/>
    </source>
</evidence>
<accession>A0A644EZZ7</accession>
<feature type="transmembrane region" description="Helical" evidence="13">
    <location>
        <begin position="21"/>
        <end position="42"/>
    </location>
</feature>
<keyword evidence="5 13" id="KW-0812">Transmembrane</keyword>
<feature type="region of interest" description="Disordered" evidence="12">
    <location>
        <begin position="222"/>
        <end position="284"/>
    </location>
</feature>
<keyword evidence="15" id="KW-1185">Reference proteome</keyword>
<keyword evidence="7" id="KW-0443">Lipid metabolism</keyword>
<keyword evidence="9" id="KW-0594">Phospholipid biosynthesis</keyword>
<evidence type="ECO:0000256" key="4">
    <source>
        <dbReference type="ARBA" id="ARBA00022679"/>
    </source>
</evidence>
<keyword evidence="6 13" id="KW-1133">Transmembrane helix</keyword>
<dbReference type="PROSITE" id="PS00379">
    <property type="entry name" value="CDP_ALCOHOL_P_TRANSF"/>
    <property type="match status" value="1"/>
</dbReference>
<evidence type="ECO:0000256" key="13">
    <source>
        <dbReference type="SAM" id="Phobius"/>
    </source>
</evidence>
<evidence type="ECO:0000256" key="2">
    <source>
        <dbReference type="ARBA" id="ARBA00010441"/>
    </source>
</evidence>
<evidence type="ECO:0000256" key="12">
    <source>
        <dbReference type="SAM" id="MobiDB-lite"/>
    </source>
</evidence>
<dbReference type="FunFam" id="1.20.120.1760:FF:000035">
    <property type="entry name" value="CDP-diacylglycerol--glycerol-3-phosphate 3-phosphatidyltransferase"/>
    <property type="match status" value="1"/>
</dbReference>
<feature type="compositionally biased region" description="Low complexity" evidence="12">
    <location>
        <begin position="244"/>
        <end position="262"/>
    </location>
</feature>
<reference evidence="14 15" key="1">
    <citation type="journal article" date="2007" name="Science">
        <title>Genomic minimalism in the early diverging intestinal parasite Giardia lamblia.</title>
        <authorList>
            <person name="Morrison H.G."/>
            <person name="McArthur A.G."/>
            <person name="Gillin F.D."/>
            <person name="Aley S.B."/>
            <person name="Adam R.D."/>
            <person name="Olsen G.J."/>
            <person name="Best A.A."/>
            <person name="Cande W.Z."/>
            <person name="Chen F."/>
            <person name="Cipriano M.J."/>
            <person name="Davids B.J."/>
            <person name="Dawson S.C."/>
            <person name="Elmendorf H.G."/>
            <person name="Hehl A.B."/>
            <person name="Holder M.E."/>
            <person name="Huse S.M."/>
            <person name="Kim U.U."/>
            <person name="Lasek-Nesselquist E."/>
            <person name="Manning G."/>
            <person name="Nigam A."/>
            <person name="Nixon J.E."/>
            <person name="Palm D."/>
            <person name="Passamaneck N.E."/>
            <person name="Prabhu A."/>
            <person name="Reich C.I."/>
            <person name="Reiner D.S."/>
            <person name="Samuelson J."/>
            <person name="Svard S.G."/>
            <person name="Sogin M.L."/>
        </authorList>
    </citation>
    <scope>NUCLEOTIDE SEQUENCE [LARGE SCALE GENOMIC DNA]</scope>
    <source>
        <strain evidence="14 15">WB C6</strain>
    </source>
</reference>
<comment type="subcellular location">
    <subcellularLocation>
        <location evidence="1">Membrane</location>
        <topology evidence="1">Multi-pass membrane protein</topology>
    </subcellularLocation>
</comment>
<evidence type="ECO:0000256" key="10">
    <source>
        <dbReference type="ARBA" id="ARBA00023264"/>
    </source>
</evidence>
<dbReference type="InParanoid" id="A0A644EZZ7"/>
<feature type="transmembrane region" description="Helical" evidence="13">
    <location>
        <begin position="181"/>
        <end position="205"/>
    </location>
</feature>
<keyword evidence="10" id="KW-1208">Phospholipid metabolism</keyword>
<dbReference type="GO" id="GO:0008444">
    <property type="term" value="F:CDP-diacylglycerol-glycerol-3-phosphate 3-phosphatidyltransferase activity"/>
    <property type="evidence" value="ECO:0007669"/>
    <property type="project" value="InterPro"/>
</dbReference>
<dbReference type="GO" id="GO:0016020">
    <property type="term" value="C:membrane"/>
    <property type="evidence" value="ECO:0007669"/>
    <property type="project" value="UniProtKB-SubCell"/>
</dbReference>
<keyword evidence="4 11" id="KW-0808">Transferase</keyword>
<keyword evidence="8 13" id="KW-0472">Membrane</keyword>
<dbReference type="InterPro" id="IPR048254">
    <property type="entry name" value="CDP_ALCOHOL_P_TRANSF_CS"/>
</dbReference>
<protein>
    <submittedName>
        <fullName evidence="14">CDP-diacylglycerol-glycerol-3-phosphate 3-phosphatidyltransferase</fullName>
    </submittedName>
</protein>
<evidence type="ECO:0000313" key="15">
    <source>
        <dbReference type="Proteomes" id="UP000001548"/>
    </source>
</evidence>
<name>A0A644EZZ7_GIAIC</name>
<evidence type="ECO:0000313" key="14">
    <source>
        <dbReference type="EMBL" id="KAE8301966.1"/>
    </source>
</evidence>
<dbReference type="EMBL" id="AACB03000004">
    <property type="protein sequence ID" value="KAE8301966.1"/>
    <property type="molecule type" value="Genomic_DNA"/>
</dbReference>